<dbReference type="InterPro" id="IPR038765">
    <property type="entry name" value="Papain-like_cys_pep_sf"/>
</dbReference>
<dbReference type="PROSITE" id="PS50802">
    <property type="entry name" value="OTU"/>
    <property type="match status" value="1"/>
</dbReference>
<comment type="caution">
    <text evidence="3">The sequence shown here is derived from an EMBL/GenBank/DDBJ whole genome shotgun (WGS) entry which is preliminary data.</text>
</comment>
<feature type="compositionally biased region" description="Basic and acidic residues" evidence="1">
    <location>
        <begin position="351"/>
        <end position="379"/>
    </location>
</feature>
<reference evidence="3 4" key="1">
    <citation type="submission" date="2018-11" db="EMBL/GenBank/DDBJ databases">
        <title>Genome sequence of Apiotrichum porosum DSM 27194.</title>
        <authorList>
            <person name="Aliyu H."/>
            <person name="Gorte O."/>
            <person name="Ochsenreither K."/>
        </authorList>
    </citation>
    <scope>NUCLEOTIDE SEQUENCE [LARGE SCALE GENOMIC DNA]</scope>
    <source>
        <strain evidence="3 4">DSM 27194</strain>
    </source>
</reference>
<dbReference type="GO" id="GO:0016579">
    <property type="term" value="P:protein deubiquitination"/>
    <property type="evidence" value="ECO:0007669"/>
    <property type="project" value="TreeGrafter"/>
</dbReference>
<dbReference type="PANTHER" id="PTHR12419:SF7">
    <property type="entry name" value="OTU DOMAIN-CONTAINING PROTEIN 3"/>
    <property type="match status" value="1"/>
</dbReference>
<dbReference type="InterPro" id="IPR050704">
    <property type="entry name" value="Peptidase_C85-like"/>
</dbReference>
<feature type="domain" description="OTU" evidence="2">
    <location>
        <begin position="141"/>
        <end position="335"/>
    </location>
</feature>
<dbReference type="GO" id="GO:0004843">
    <property type="term" value="F:cysteine-type deubiquitinase activity"/>
    <property type="evidence" value="ECO:0007669"/>
    <property type="project" value="TreeGrafter"/>
</dbReference>
<dbReference type="InterPro" id="IPR003323">
    <property type="entry name" value="OTU_dom"/>
</dbReference>
<feature type="compositionally biased region" description="Acidic residues" evidence="1">
    <location>
        <begin position="505"/>
        <end position="516"/>
    </location>
</feature>
<evidence type="ECO:0000256" key="1">
    <source>
        <dbReference type="SAM" id="MobiDB-lite"/>
    </source>
</evidence>
<dbReference type="GeneID" id="39593692"/>
<evidence type="ECO:0000259" key="2">
    <source>
        <dbReference type="PROSITE" id="PS50802"/>
    </source>
</evidence>
<proteinExistence type="predicted"/>
<keyword evidence="4" id="KW-1185">Reference proteome</keyword>
<feature type="region of interest" description="Disordered" evidence="1">
    <location>
        <begin position="1"/>
        <end position="120"/>
    </location>
</feature>
<dbReference type="Gene3D" id="3.90.70.80">
    <property type="match status" value="1"/>
</dbReference>
<evidence type="ECO:0000313" key="3">
    <source>
        <dbReference type="EMBL" id="RSH80567.1"/>
    </source>
</evidence>
<feature type="region of interest" description="Disordered" evidence="1">
    <location>
        <begin position="335"/>
        <end position="379"/>
    </location>
</feature>
<sequence length="536" mass="56781">MTHPLGYDPDPAARGEGSSTGAVRRRRESVSSASHSASTSTSAPPSPSSPPRKLRRTRWSDEDTDYTPAVTAVPRLVGGGRPRRGAAKRGGGTTPASNVVPRASRSARATRSRRTSATPTTLESIAAESVAIKHEVARLQLTLRDVNADGNCLFRALADQLWGEQSRHAEVRKLVCDHLERARGELGDFVAGFLSEGETYDGYVQRMRGAGVYGSHIELQAATKVFRRSIRVILAQTSYTVEYVGPPAPGMTPVPTAVVATAEPEKQAPQTRRRTRSSTTVLRKVAAEPEATTEAPTEEYTAALAGLVPPARPGHAMLWLALFAEAEHYESIRRGRDSGPADIPDSMAVPHARDVSEAARRERGEPVPELDGKPDNGKDSRLAQVLASLPPGHGLDDAHVVGVLARTKGDVSAAVEILLEDIDVRTESTVSAPDDLDPDRPRRPSAGSTTSATRVEAMLADRESHSLTYRDHPPSSSSSASDHEAASAASGAPSTAPTSPLSTGDAEDASDGETKDDDGLGTRPLETKLGAHQGMG</sequence>
<feature type="region of interest" description="Disordered" evidence="1">
    <location>
        <begin position="262"/>
        <end position="296"/>
    </location>
</feature>
<name>A0A427XP65_9TREE</name>
<dbReference type="OrthoDB" id="415023at2759"/>
<protein>
    <recommendedName>
        <fullName evidence="2">OTU domain-containing protein</fullName>
    </recommendedName>
</protein>
<dbReference type="Proteomes" id="UP000279236">
    <property type="component" value="Unassembled WGS sequence"/>
</dbReference>
<dbReference type="Pfam" id="PF02338">
    <property type="entry name" value="OTU"/>
    <property type="match status" value="1"/>
</dbReference>
<evidence type="ECO:0000313" key="4">
    <source>
        <dbReference type="Proteomes" id="UP000279236"/>
    </source>
</evidence>
<accession>A0A427XP65</accession>
<dbReference type="RefSeq" id="XP_028475514.1">
    <property type="nucleotide sequence ID" value="XM_028624442.1"/>
</dbReference>
<dbReference type="EMBL" id="RSCE01000008">
    <property type="protein sequence ID" value="RSH80567.1"/>
    <property type="molecule type" value="Genomic_DNA"/>
</dbReference>
<dbReference type="SUPFAM" id="SSF54001">
    <property type="entry name" value="Cysteine proteinases"/>
    <property type="match status" value="1"/>
</dbReference>
<dbReference type="PANTHER" id="PTHR12419">
    <property type="entry name" value="OTU DOMAIN CONTAINING PROTEIN"/>
    <property type="match status" value="1"/>
</dbReference>
<feature type="compositionally biased region" description="Basic and acidic residues" evidence="1">
    <location>
        <begin position="459"/>
        <end position="473"/>
    </location>
</feature>
<gene>
    <name evidence="3" type="ORF">EHS24_009149</name>
</gene>
<feature type="compositionally biased region" description="Low complexity" evidence="1">
    <location>
        <begin position="30"/>
        <end position="43"/>
    </location>
</feature>
<organism evidence="3 4">
    <name type="scientific">Apiotrichum porosum</name>
    <dbReference type="NCBI Taxonomy" id="105984"/>
    <lineage>
        <taxon>Eukaryota</taxon>
        <taxon>Fungi</taxon>
        <taxon>Dikarya</taxon>
        <taxon>Basidiomycota</taxon>
        <taxon>Agaricomycotina</taxon>
        <taxon>Tremellomycetes</taxon>
        <taxon>Trichosporonales</taxon>
        <taxon>Trichosporonaceae</taxon>
        <taxon>Apiotrichum</taxon>
    </lineage>
</organism>
<feature type="region of interest" description="Disordered" evidence="1">
    <location>
        <begin position="429"/>
        <end position="536"/>
    </location>
</feature>
<dbReference type="AlphaFoldDB" id="A0A427XP65"/>
<feature type="compositionally biased region" description="Low complexity" evidence="1">
    <location>
        <begin position="474"/>
        <end position="503"/>
    </location>
</feature>
<dbReference type="STRING" id="105984.A0A427XP65"/>
<dbReference type="CDD" id="cd22771">
    <property type="entry name" value="OTU_plant_OTU7-like"/>
    <property type="match status" value="1"/>
</dbReference>